<evidence type="ECO:0000256" key="1">
    <source>
        <dbReference type="SAM" id="Coils"/>
    </source>
</evidence>
<organism evidence="2">
    <name type="scientific">Aceria tosichella</name>
    <name type="common">wheat curl mite</name>
    <dbReference type="NCBI Taxonomy" id="561515"/>
    <lineage>
        <taxon>Eukaryota</taxon>
        <taxon>Metazoa</taxon>
        <taxon>Ecdysozoa</taxon>
        <taxon>Arthropoda</taxon>
        <taxon>Chelicerata</taxon>
        <taxon>Arachnida</taxon>
        <taxon>Acari</taxon>
        <taxon>Acariformes</taxon>
        <taxon>Trombidiformes</taxon>
        <taxon>Prostigmata</taxon>
        <taxon>Eupodina</taxon>
        <taxon>Eriophyoidea</taxon>
        <taxon>Eriophyidae</taxon>
        <taxon>Eriophyinae</taxon>
        <taxon>Aceriini</taxon>
        <taxon>Aceria</taxon>
    </lineage>
</organism>
<evidence type="ECO:0000313" key="2">
    <source>
        <dbReference type="EMBL" id="MDE50874.1"/>
    </source>
</evidence>
<dbReference type="GO" id="GO:0005840">
    <property type="term" value="C:ribosome"/>
    <property type="evidence" value="ECO:0007669"/>
    <property type="project" value="UniProtKB-KW"/>
</dbReference>
<reference evidence="2" key="1">
    <citation type="submission" date="2018-10" db="EMBL/GenBank/DDBJ databases">
        <title>Transcriptome assembly of Aceria tosichella (Wheat curl mite) Type 2.</title>
        <authorList>
            <person name="Scully E.D."/>
            <person name="Geib S.M."/>
            <person name="Palmer N.A."/>
            <person name="Gupta A.K."/>
            <person name="Sarath G."/>
            <person name="Tatineni S."/>
        </authorList>
    </citation>
    <scope>NUCLEOTIDE SEQUENCE</scope>
    <source>
        <strain evidence="2">LincolnNE</strain>
    </source>
</reference>
<sequence>MLFRNAFNTGLNATTKRFARRPTTFKSWPNDWVPFHWSRPVQVPGYKNTGDLVGLEEPKNDDIHPDFRVSNELKTLKPDEPMRRMFSLAHAKRSHQNKAFVQRHIKLLGLIHDVNYANSLEAKIINLTYSLRHALEDIEDKNKRGAERYHGHKRTMANAFKNRRYRYLCELKELHSDRYKRIIEVLKIEPKENLINVDYEQFRPYRKVQMRNLAIDYAKNLKEKKVEEFLESLEKEKAEFEQYKEETLKWIEEQENKLGIKVSV</sequence>
<dbReference type="AlphaFoldDB" id="A0A6G1SK29"/>
<proteinExistence type="predicted"/>
<dbReference type="EMBL" id="GGYP01006103">
    <property type="protein sequence ID" value="MDE50874.1"/>
    <property type="molecule type" value="Transcribed_RNA"/>
</dbReference>
<feature type="coiled-coil region" evidence="1">
    <location>
        <begin position="219"/>
        <end position="253"/>
    </location>
</feature>
<gene>
    <name evidence="2" type="primary">bonsai</name>
    <name evidence="2" type="ORF">g.7872</name>
</gene>
<keyword evidence="1" id="KW-0175">Coiled coil</keyword>
<name>A0A6G1SK29_9ACAR</name>
<protein>
    <submittedName>
        <fullName evidence="2">28S ribosomal protein S15, mitochondrial</fullName>
    </submittedName>
</protein>
<keyword evidence="2" id="KW-0689">Ribosomal protein</keyword>
<accession>A0A6G1SK29</accession>
<keyword evidence="2" id="KW-0687">Ribonucleoprotein</keyword>